<evidence type="ECO:0000313" key="2">
    <source>
        <dbReference type="Proteomes" id="UP000639396"/>
    </source>
</evidence>
<dbReference type="PANTHER" id="PTHR38479">
    <property type="entry name" value="LMO0824 PROTEIN"/>
    <property type="match status" value="1"/>
</dbReference>
<protein>
    <submittedName>
        <fullName evidence="1">AlkZ family DNA glycosylase</fullName>
    </submittedName>
</protein>
<comment type="caution">
    <text evidence="1">The sequence shown here is derived from an EMBL/GenBank/DDBJ whole genome shotgun (WGS) entry which is preliminary data.</text>
</comment>
<dbReference type="InterPro" id="IPR009351">
    <property type="entry name" value="AlkZ-like"/>
</dbReference>
<proteinExistence type="predicted"/>
<gene>
    <name evidence="1" type="ORF">IDH45_11325</name>
</gene>
<keyword evidence="2" id="KW-1185">Reference proteome</keyword>
<dbReference type="EMBL" id="JACXJA010000013">
    <property type="protein sequence ID" value="MBD2862575.1"/>
    <property type="molecule type" value="Genomic_DNA"/>
</dbReference>
<dbReference type="Proteomes" id="UP000639396">
    <property type="component" value="Unassembled WGS sequence"/>
</dbReference>
<sequence length="381" mass="42846">MSAKGLTGEQVAAWRFERQGLLRRKGKEDWLDAVRKIGGVHAQVMSAAELAIGARADDIQPEHIQRALWEEKTLAKTWAMRGTLHLLPSDAMPGTLSGLRESMSAFYRRPSWLAHHGVTQEQMDAISDGLRSRLGSEPLTREQLAEEIVAHTGHESLRELLLSGWGALLKPAAHEGLLCFGPSQGQNVTFVRPESWLPKWREPAESAEALLREAGRHYLSVFGPALYEDFGRWWGIDPSKAKKVFRSLEGDIVSVPVDGREAWALRSTVEDIRAASIPDNTVRLLPHFDPYTVSLSHRSDYVLAEQHKPLVYRNQGWIYPVVLVNGRMAGNWELEKNRNQIELKVEWFDSSSKMKPAVRAGLEDEAARLAAFYDTDIIMRG</sequence>
<evidence type="ECO:0000313" key="1">
    <source>
        <dbReference type="EMBL" id="MBD2862575.1"/>
    </source>
</evidence>
<organism evidence="1 2">
    <name type="scientific">Paenibacillus oceani</name>
    <dbReference type="NCBI Taxonomy" id="2772510"/>
    <lineage>
        <taxon>Bacteria</taxon>
        <taxon>Bacillati</taxon>
        <taxon>Bacillota</taxon>
        <taxon>Bacilli</taxon>
        <taxon>Bacillales</taxon>
        <taxon>Paenibacillaceae</taxon>
        <taxon>Paenibacillus</taxon>
    </lineage>
</organism>
<dbReference type="Pfam" id="PF06224">
    <property type="entry name" value="AlkZ-like"/>
    <property type="match status" value="1"/>
</dbReference>
<reference evidence="1" key="1">
    <citation type="submission" date="2020-09" db="EMBL/GenBank/DDBJ databases">
        <title>A novel bacterium of genus Paenibacillus, isolated from South China Sea.</title>
        <authorList>
            <person name="Huang H."/>
            <person name="Mo K."/>
            <person name="Hu Y."/>
        </authorList>
    </citation>
    <scope>NUCLEOTIDE SEQUENCE</scope>
    <source>
        <strain evidence="1">IB182363</strain>
    </source>
</reference>
<accession>A0A927C7E5</accession>
<dbReference type="PANTHER" id="PTHR38479:SF2">
    <property type="entry name" value="WINGED HELIX DNA-BINDING DOMAIN-CONTAINING PROTEIN"/>
    <property type="match status" value="1"/>
</dbReference>
<dbReference type="RefSeq" id="WP_190927601.1">
    <property type="nucleotide sequence ID" value="NZ_JACXJA010000013.1"/>
</dbReference>
<name>A0A927C7E5_9BACL</name>
<dbReference type="AlphaFoldDB" id="A0A927C7E5"/>